<dbReference type="EMBL" id="FXEG02000002">
    <property type="protein sequence ID" value="SOX53699.1"/>
    <property type="molecule type" value="Genomic_DNA"/>
</dbReference>
<dbReference type="AlphaFoldDB" id="A0A2K4YA85"/>
<name>A0A2K4YA85_9MYCO</name>
<gene>
    <name evidence="3" type="ORF">MAAFP003_2373</name>
</gene>
<dbReference type="Pfam" id="PF12476">
    <property type="entry name" value="DUF3696"/>
    <property type="match status" value="1"/>
</dbReference>
<dbReference type="PANTHER" id="PTHR43581">
    <property type="entry name" value="ATP/GTP PHOSPHATASE"/>
    <property type="match status" value="1"/>
</dbReference>
<evidence type="ECO:0000313" key="4">
    <source>
        <dbReference type="Proteomes" id="UP000236318"/>
    </source>
</evidence>
<dbReference type="PANTHER" id="PTHR43581:SF2">
    <property type="entry name" value="EXCINUCLEASE ATPASE SUBUNIT"/>
    <property type="match status" value="1"/>
</dbReference>
<dbReference type="SUPFAM" id="SSF52540">
    <property type="entry name" value="P-loop containing nucleoside triphosphate hydrolases"/>
    <property type="match status" value="1"/>
</dbReference>
<comment type="caution">
    <text evidence="3">The sequence shown here is derived from an EMBL/GenBank/DDBJ whole genome shotgun (WGS) entry which is preliminary data.</text>
</comment>
<dbReference type="InterPro" id="IPR051396">
    <property type="entry name" value="Bact_Antivir_Def_Nuclease"/>
</dbReference>
<organism evidence="3 4">
    <name type="scientific">Mycobacterium ahvazicum</name>
    <dbReference type="NCBI Taxonomy" id="1964395"/>
    <lineage>
        <taxon>Bacteria</taxon>
        <taxon>Bacillati</taxon>
        <taxon>Actinomycetota</taxon>
        <taxon>Actinomycetes</taxon>
        <taxon>Mycobacteriales</taxon>
        <taxon>Mycobacteriaceae</taxon>
        <taxon>Mycobacterium</taxon>
        <taxon>Mycobacterium simiae complex</taxon>
    </lineage>
</organism>
<dbReference type="InterPro" id="IPR027417">
    <property type="entry name" value="P-loop_NTPase"/>
</dbReference>
<accession>A0A2K4YA85</accession>
<dbReference type="PIRSF" id="PIRSF034888">
    <property type="entry name" value="P-loop_UCP034888"/>
    <property type="match status" value="1"/>
</dbReference>
<evidence type="ECO:0000259" key="1">
    <source>
        <dbReference type="Pfam" id="PF12476"/>
    </source>
</evidence>
<feature type="domain" description="Endonuclease GajA/Old nuclease/RecF-like AAA" evidence="2">
    <location>
        <begin position="281"/>
        <end position="362"/>
    </location>
</feature>
<evidence type="ECO:0000313" key="3">
    <source>
        <dbReference type="EMBL" id="SOX53699.1"/>
    </source>
</evidence>
<protein>
    <submittedName>
        <fullName evidence="3">DUF3696 domain-containing protein</fullName>
    </submittedName>
</protein>
<feature type="domain" description="DUF3696" evidence="1">
    <location>
        <begin position="376"/>
        <end position="420"/>
    </location>
</feature>
<dbReference type="Pfam" id="PF13175">
    <property type="entry name" value="AAA_15"/>
    <property type="match status" value="1"/>
</dbReference>
<dbReference type="InterPro" id="IPR022532">
    <property type="entry name" value="DUF3696"/>
</dbReference>
<reference evidence="3" key="1">
    <citation type="submission" date="2018-01" db="EMBL/GenBank/DDBJ databases">
        <authorList>
            <consortium name="Urmite Genomes"/>
        </authorList>
    </citation>
    <scope>NUCLEOTIDE SEQUENCE [LARGE SCALE GENOMIC DNA]</scope>
    <source>
        <strain evidence="3">AFP003</strain>
    </source>
</reference>
<keyword evidence="4" id="KW-1185">Reference proteome</keyword>
<dbReference type="InterPro" id="IPR014592">
    <property type="entry name" value="P-loop_UCP034888"/>
</dbReference>
<evidence type="ECO:0000259" key="2">
    <source>
        <dbReference type="Pfam" id="PF13175"/>
    </source>
</evidence>
<dbReference type="Proteomes" id="UP000236318">
    <property type="component" value="Unassembled WGS sequence"/>
</dbReference>
<dbReference type="InterPro" id="IPR041685">
    <property type="entry name" value="AAA_GajA/Old/RecF-like"/>
</dbReference>
<sequence>MTLLIGRNNVGKTTAYAPLLLLRQTLGARDPRTALLFRGDLIDFGSYTDVVTDHDSSRQIEMYLDFGPSGARHRPRGEGANASSLDVTFAHSEEHGADLVRSAILDDRDRVVVSRTLQSSGTYKVVSPLLPRNSDVGRPYREVSRLRSLLQSEMPEGFLFSGFGGVLLPSDWREDEDRWEKVQRWYRASSDLFEVYYYVNDHIKRTLHNISYIGPLRSSPRRSYLLSAEPPVDVGRDGQWASEVLYQSSLIETSDVLARTNIWLTKLGFGELSFAGWGEYFQVFVQKSGSSVKINLADCGVGLSQLLPLLVQGCVMKAGHTLIAQQPEIHLNPAQQDVITDFLVEICASGRRVIIETHSEHILTRLRRRIAEAQTLSNDKVALYFTESDGDRSSLRRIDIGEWGEVNAEQWPRGFFGEQLENSLQMALAQSQRKKRSSV</sequence>
<proteinExistence type="predicted"/>